<gene>
    <name evidence="1" type="ORF">PN838_13540</name>
</gene>
<sequence length="96" mass="10718">MKSEYLGKPLAKDYLNRKLSGVCAGIAAHYGQPTIVSSGGNNWVWFVFPRSCNLWLFIGGYFDANKTLLGGHSHEIINESNFGIFSIEYILAYEPI</sequence>
<dbReference type="RefSeq" id="WP_272181010.1">
    <property type="nucleotide sequence ID" value="NZ_JAQOMS010000002.1"/>
</dbReference>
<accession>A0ABT5FDM5</accession>
<name>A0ABT5FDM5_9GAMM</name>
<keyword evidence="2" id="KW-1185">Reference proteome</keyword>
<comment type="caution">
    <text evidence="1">The sequence shown here is derived from an EMBL/GenBank/DDBJ whole genome shotgun (WGS) entry which is preliminary data.</text>
</comment>
<protein>
    <submittedName>
        <fullName evidence="1">PspC domain-containing protein</fullName>
    </submittedName>
</protein>
<reference evidence="1 2" key="1">
    <citation type="submission" date="2023-01" db="EMBL/GenBank/DDBJ databases">
        <title>Psychrosphaera sp. nov., isolated from marine algae.</title>
        <authorList>
            <person name="Bayburt H."/>
            <person name="Choi B.J."/>
            <person name="Kim J.M."/>
            <person name="Choi D.G."/>
            <person name="Jeon C.O."/>
        </authorList>
    </citation>
    <scope>NUCLEOTIDE SEQUENCE [LARGE SCALE GENOMIC DNA]</scope>
    <source>
        <strain evidence="1 2">G1-22</strain>
    </source>
</reference>
<proteinExistence type="predicted"/>
<organism evidence="1 2">
    <name type="scientific">Psychrosphaera algicola</name>
    <dbReference type="NCBI Taxonomy" id="3023714"/>
    <lineage>
        <taxon>Bacteria</taxon>
        <taxon>Pseudomonadati</taxon>
        <taxon>Pseudomonadota</taxon>
        <taxon>Gammaproteobacteria</taxon>
        <taxon>Alteromonadales</taxon>
        <taxon>Pseudoalteromonadaceae</taxon>
        <taxon>Psychrosphaera</taxon>
    </lineage>
</organism>
<evidence type="ECO:0000313" key="2">
    <source>
        <dbReference type="Proteomes" id="UP001528411"/>
    </source>
</evidence>
<evidence type="ECO:0000313" key="1">
    <source>
        <dbReference type="EMBL" id="MDC2889613.1"/>
    </source>
</evidence>
<dbReference type="Proteomes" id="UP001528411">
    <property type="component" value="Unassembled WGS sequence"/>
</dbReference>
<dbReference type="EMBL" id="JAQOMS010000002">
    <property type="protein sequence ID" value="MDC2889613.1"/>
    <property type="molecule type" value="Genomic_DNA"/>
</dbReference>